<dbReference type="EMBL" id="KI669595">
    <property type="protein sequence ID" value="ETN06683.1"/>
    <property type="molecule type" value="Genomic_DNA"/>
</dbReference>
<evidence type="ECO:0000313" key="1">
    <source>
        <dbReference type="EMBL" id="ETN06683.1"/>
    </source>
</evidence>
<accession>W2Q0E4</accession>
<protein>
    <submittedName>
        <fullName evidence="1">Uncharacterized protein</fullName>
    </submittedName>
</protein>
<reference evidence="1 2" key="2">
    <citation type="submission" date="2013-11" db="EMBL/GenBank/DDBJ databases">
        <title>The Genome Sequence of Phytophthora parasitica INRA-310.</title>
        <authorList>
            <consortium name="The Broad Institute Genomics Platform"/>
            <person name="Russ C."/>
            <person name="Tyler B."/>
            <person name="Panabieres F."/>
            <person name="Shan W."/>
            <person name="Tripathy S."/>
            <person name="Grunwald N."/>
            <person name="Machado M."/>
            <person name="Johnson C.S."/>
            <person name="Arredondo F."/>
            <person name="Hong C."/>
            <person name="Coffey M."/>
            <person name="Young S.K."/>
            <person name="Zeng Q."/>
            <person name="Gargeya S."/>
            <person name="Fitzgerald M."/>
            <person name="Abouelleil A."/>
            <person name="Alvarado L."/>
            <person name="Chapman S.B."/>
            <person name="Gainer-Dewar J."/>
            <person name="Goldberg J."/>
            <person name="Griggs A."/>
            <person name="Gujja S."/>
            <person name="Hansen M."/>
            <person name="Howarth C."/>
            <person name="Imamovic A."/>
            <person name="Ireland A."/>
            <person name="Larimer J."/>
            <person name="McCowan C."/>
            <person name="Murphy C."/>
            <person name="Pearson M."/>
            <person name="Poon T.W."/>
            <person name="Priest M."/>
            <person name="Roberts A."/>
            <person name="Saif S."/>
            <person name="Shea T."/>
            <person name="Sykes S."/>
            <person name="Wortman J."/>
            <person name="Nusbaum C."/>
            <person name="Birren B."/>
        </authorList>
    </citation>
    <scope>NUCLEOTIDE SEQUENCE [LARGE SCALE GENOMIC DNA]</scope>
    <source>
        <strain evidence="1 2">INRA-310</strain>
    </source>
</reference>
<name>W2Q0E4_PHYN3</name>
<sequence length="110" mass="12446">MVDLITALQTENAFLRELLVQANGHISLMESLATTTTNRVTKAPPGEKDYVTRKTTNVPANGVLFGYTETGNPIDLRQNFMREANARLEARVRLYLREHPVYKSISIRQV</sequence>
<evidence type="ECO:0000313" key="2">
    <source>
        <dbReference type="Proteomes" id="UP000018817"/>
    </source>
</evidence>
<dbReference type="RefSeq" id="XP_008908175.1">
    <property type="nucleotide sequence ID" value="XM_008909927.1"/>
</dbReference>
<gene>
    <name evidence="1" type="ORF">PPTG_23334</name>
</gene>
<dbReference type="AlphaFoldDB" id="W2Q0E4"/>
<proteinExistence type="predicted"/>
<dbReference type="Proteomes" id="UP000018817">
    <property type="component" value="Unassembled WGS sequence"/>
</dbReference>
<reference evidence="2" key="1">
    <citation type="submission" date="2011-12" db="EMBL/GenBank/DDBJ databases">
        <authorList>
            <consortium name="The Broad Institute Genome Sequencing Platform"/>
            <person name="Russ C."/>
            <person name="Tyler B."/>
            <person name="Panabieres F."/>
            <person name="Shan W."/>
            <person name="Tripathy S."/>
            <person name="Grunwald N."/>
            <person name="Machado M."/>
            <person name="Young S.K."/>
            <person name="Zeng Q."/>
            <person name="Gargeya S."/>
            <person name="Fitzgerald M."/>
            <person name="Haas B."/>
            <person name="Abouelleil A."/>
            <person name="Alvarado L."/>
            <person name="Arachchi H.M."/>
            <person name="Berlin A."/>
            <person name="Chapman S.B."/>
            <person name="Gearin G."/>
            <person name="Goldberg J."/>
            <person name="Griggs A."/>
            <person name="Gujja S."/>
            <person name="Hansen M."/>
            <person name="Heiman D."/>
            <person name="Howarth C."/>
            <person name="Larimer J."/>
            <person name="Lui A."/>
            <person name="MacDonald P.J.P."/>
            <person name="McCowen C."/>
            <person name="Montmayeur A."/>
            <person name="Murphy C."/>
            <person name="Neiman D."/>
            <person name="Pearson M."/>
            <person name="Priest M."/>
            <person name="Roberts A."/>
            <person name="Saif S."/>
            <person name="Shea T."/>
            <person name="Sisk P."/>
            <person name="Stolte C."/>
            <person name="Sykes S."/>
            <person name="Wortman J."/>
            <person name="Nusbaum C."/>
            <person name="Birren B."/>
        </authorList>
    </citation>
    <scope>NUCLEOTIDE SEQUENCE [LARGE SCALE GENOMIC DNA]</scope>
    <source>
        <strain evidence="2">INRA-310</strain>
    </source>
</reference>
<organism evidence="1 2">
    <name type="scientific">Phytophthora nicotianae (strain INRA-310)</name>
    <name type="common">Phytophthora parasitica</name>
    <dbReference type="NCBI Taxonomy" id="761204"/>
    <lineage>
        <taxon>Eukaryota</taxon>
        <taxon>Sar</taxon>
        <taxon>Stramenopiles</taxon>
        <taxon>Oomycota</taxon>
        <taxon>Peronosporomycetes</taxon>
        <taxon>Peronosporales</taxon>
        <taxon>Peronosporaceae</taxon>
        <taxon>Phytophthora</taxon>
    </lineage>
</organism>
<dbReference type="GeneID" id="20191933"/>
<dbReference type="VEuPathDB" id="FungiDB:PPTG_23334"/>